<organism evidence="2 3">
    <name type="scientific">Porites lobata</name>
    <dbReference type="NCBI Taxonomy" id="104759"/>
    <lineage>
        <taxon>Eukaryota</taxon>
        <taxon>Metazoa</taxon>
        <taxon>Cnidaria</taxon>
        <taxon>Anthozoa</taxon>
        <taxon>Hexacorallia</taxon>
        <taxon>Scleractinia</taxon>
        <taxon>Fungiina</taxon>
        <taxon>Poritidae</taxon>
        <taxon>Porites</taxon>
    </lineage>
</organism>
<accession>A0ABN8NTQ7</accession>
<protein>
    <submittedName>
        <fullName evidence="2">Uncharacterized protein</fullName>
    </submittedName>
</protein>
<gene>
    <name evidence="2" type="ORF">PLOB_00028987</name>
</gene>
<sequence>MRVFSPHLNPEKHWYALNSTLCCSKPAAFCSTSSANLFPEEYKLVFLNDLRGEDGAQVSFRWFCSFRSSEKVYVASAFGLLLGILRLKSWSNCQFMKSDYIHCLISVLNARGLQCKVGDSDQNIASLPTQVTAAEALYFTPQVKSSKGCQKVDLPTAPSTPRQSLPNPESPPKFESPPIQIPSDVHPKGKKRTIEEIKVDQDLSPPSKRKKVREVATRIIQDIPEVCVYNGETLGTVLAECSKMTGKEGQDVRETVKSVVDAMVAEKGARKAFEKLVSEDAWNERVKCMRVPDWMYLLFKLKSRISDSGWQDLTNLTKLYENWENIR</sequence>
<feature type="region of interest" description="Disordered" evidence="1">
    <location>
        <begin position="148"/>
        <end position="190"/>
    </location>
</feature>
<evidence type="ECO:0000313" key="3">
    <source>
        <dbReference type="Proteomes" id="UP001159405"/>
    </source>
</evidence>
<reference evidence="2 3" key="1">
    <citation type="submission" date="2022-05" db="EMBL/GenBank/DDBJ databases">
        <authorList>
            <consortium name="Genoscope - CEA"/>
            <person name="William W."/>
        </authorList>
    </citation>
    <scope>NUCLEOTIDE SEQUENCE [LARGE SCALE GENOMIC DNA]</scope>
</reference>
<name>A0ABN8NTQ7_9CNID</name>
<proteinExistence type="predicted"/>
<feature type="compositionally biased region" description="Polar residues" evidence="1">
    <location>
        <begin position="157"/>
        <end position="167"/>
    </location>
</feature>
<comment type="caution">
    <text evidence="2">The sequence shown here is derived from an EMBL/GenBank/DDBJ whole genome shotgun (WGS) entry which is preliminary data.</text>
</comment>
<evidence type="ECO:0000256" key="1">
    <source>
        <dbReference type="SAM" id="MobiDB-lite"/>
    </source>
</evidence>
<dbReference type="Proteomes" id="UP001159405">
    <property type="component" value="Unassembled WGS sequence"/>
</dbReference>
<dbReference type="EMBL" id="CALNXK010000036">
    <property type="protein sequence ID" value="CAH3121918.1"/>
    <property type="molecule type" value="Genomic_DNA"/>
</dbReference>
<keyword evidence="3" id="KW-1185">Reference proteome</keyword>
<evidence type="ECO:0000313" key="2">
    <source>
        <dbReference type="EMBL" id="CAH3121918.1"/>
    </source>
</evidence>